<dbReference type="Pfam" id="PF03572">
    <property type="entry name" value="Peptidase_S41"/>
    <property type="match status" value="1"/>
</dbReference>
<dbReference type="InterPro" id="IPR029045">
    <property type="entry name" value="ClpP/crotonase-like_dom_sf"/>
</dbReference>
<reference evidence="3" key="1">
    <citation type="journal article" date="2019" name="Int. J. Syst. Evol. Microbiol.">
        <title>The Global Catalogue of Microorganisms (GCM) 10K type strain sequencing project: providing services to taxonomists for standard genome sequencing and annotation.</title>
        <authorList>
            <consortium name="The Broad Institute Genomics Platform"/>
            <consortium name="The Broad Institute Genome Sequencing Center for Infectious Disease"/>
            <person name="Wu L."/>
            <person name="Ma J."/>
        </authorList>
    </citation>
    <scope>NUCLEOTIDE SEQUENCE [LARGE SCALE GENOMIC DNA]</scope>
    <source>
        <strain evidence="3">JCM 17927</strain>
    </source>
</reference>
<comment type="caution">
    <text evidence="2">The sequence shown here is derived from an EMBL/GenBank/DDBJ whole genome shotgun (WGS) entry which is preliminary data.</text>
</comment>
<gene>
    <name evidence="2" type="ORF">GCM10023189_14190</name>
</gene>
<dbReference type="Gene3D" id="2.30.42.10">
    <property type="match status" value="1"/>
</dbReference>
<name>A0ABP8MJQ6_9BACT</name>
<dbReference type="PANTHER" id="PTHR32060">
    <property type="entry name" value="TAIL-SPECIFIC PROTEASE"/>
    <property type="match status" value="1"/>
</dbReference>
<dbReference type="SMART" id="SM00245">
    <property type="entry name" value="TSPc"/>
    <property type="match status" value="1"/>
</dbReference>
<dbReference type="PANTHER" id="PTHR32060:SF22">
    <property type="entry name" value="CARBOXYL-TERMINAL-PROCESSING PEPTIDASE 3, CHLOROPLASTIC"/>
    <property type="match status" value="1"/>
</dbReference>
<feature type="domain" description="Tail specific protease" evidence="1">
    <location>
        <begin position="530"/>
        <end position="733"/>
    </location>
</feature>
<dbReference type="SUPFAM" id="SSF52096">
    <property type="entry name" value="ClpP/crotonase"/>
    <property type="match status" value="1"/>
</dbReference>
<dbReference type="InterPro" id="IPR036034">
    <property type="entry name" value="PDZ_sf"/>
</dbReference>
<evidence type="ECO:0000259" key="1">
    <source>
        <dbReference type="SMART" id="SM00245"/>
    </source>
</evidence>
<dbReference type="Gene3D" id="3.30.750.44">
    <property type="match status" value="1"/>
</dbReference>
<dbReference type="Proteomes" id="UP001501175">
    <property type="component" value="Unassembled WGS sequence"/>
</dbReference>
<dbReference type="SUPFAM" id="SSF50156">
    <property type="entry name" value="PDZ domain-like"/>
    <property type="match status" value="1"/>
</dbReference>
<dbReference type="CDD" id="cd07562">
    <property type="entry name" value="Peptidase_S41_TRI"/>
    <property type="match status" value="1"/>
</dbReference>
<evidence type="ECO:0000313" key="2">
    <source>
        <dbReference type="EMBL" id="GAA4451797.1"/>
    </source>
</evidence>
<dbReference type="Gene3D" id="3.90.226.10">
    <property type="entry name" value="2-enoyl-CoA Hydratase, Chain A, domain 1"/>
    <property type="match status" value="1"/>
</dbReference>
<accession>A0ABP8MJQ6</accession>
<proteinExistence type="predicted"/>
<evidence type="ECO:0000313" key="3">
    <source>
        <dbReference type="Proteomes" id="UP001501175"/>
    </source>
</evidence>
<sequence>MAVNALPILSRMKHLLPLLLWLSPFIALGQPSFNLNFDRADASSRLPADWFLMGAEAGYTVSLDSSVRYQGRYALRIQSGANYQRQAFKAVGLTIPARYAGKQIELTGYVKTSQVANGWAGLWLRIDGPDFPLAFDNMENRGVKGTTDWTRYSIKLNLANAAQRIVLGGLLSGSGTAWFDDLTIRINGSDLDNAKLKPEKLTKAGLDTAFRNGSGITLAQLTSQQISNLAVLGRVWGFLKYHHPAIAKGDYNWDAELFRVLPKVLDTRTTAERSAVLEQWISRLGPLPTARRPDTTSLKQAFLKPDLRWLNDPTLLAPTLGRQLHQIYRGRNAKSHYYVAMAPGVGNPEFKNEDGYAGIAYPDGGLRLLSLFRYWNIITYFFPYRHLIQEDWNAVLTNFIPKFAGCTDLQQYLLVNLELIGRVHDTHANIWNNPPELERWRGSYLSPVQVRFIENQAVVTGYYHDSAGRASRLKVGDIITKLDGLPVDQWVAARSRYYPASNQPTRLRDMARDLLRGHTANVMLEVSRTGTSSTTELKRYARNELARNTAIDYATYPQDSSYRMLADSIGFIFPAKIKNSQLPAIQKAFGNAKGIVVDLRCYPSEFIVFTLGSFFHTGPTPFVKFTEGEVSNPGLFSWTKELKVGSRGVPHFPGKVVILINEETQSQAEYTTMAFRAAPNVTVIGSQTAGADGNVSPFPLPGNVRTMISGIGVYYPDGRETQRIGIVPDLEIKPTIQGIREGRDELLDKAIELIKKSSLTATR</sequence>
<dbReference type="InterPro" id="IPR005151">
    <property type="entry name" value="Tail-specific_protease"/>
</dbReference>
<dbReference type="EMBL" id="BAABHD010000021">
    <property type="protein sequence ID" value="GAA4451797.1"/>
    <property type="molecule type" value="Genomic_DNA"/>
</dbReference>
<protein>
    <submittedName>
        <fullName evidence="2">S41 family peptidase</fullName>
    </submittedName>
</protein>
<organism evidence="2 3">
    <name type="scientific">Nibrella saemangeumensis</name>
    <dbReference type="NCBI Taxonomy" id="1084526"/>
    <lineage>
        <taxon>Bacteria</taxon>
        <taxon>Pseudomonadati</taxon>
        <taxon>Bacteroidota</taxon>
        <taxon>Cytophagia</taxon>
        <taxon>Cytophagales</taxon>
        <taxon>Spirosomataceae</taxon>
        <taxon>Nibrella</taxon>
    </lineage>
</organism>
<keyword evidence="3" id="KW-1185">Reference proteome</keyword>
<dbReference type="Gene3D" id="2.60.120.260">
    <property type="entry name" value="Galactose-binding domain-like"/>
    <property type="match status" value="1"/>
</dbReference>